<sequence>MKKALNASARTLLKRARSRRAGLVSPKTGRARELRLVNAILEERRIPTPAEQDHQEVAWPVAPHLEEITSALPDGVGPGALVEVRWNNRPRFGVVLREVHVEGRNFIQTLLADGRIVDHLAYDILFAVPEFTDPFHVKRCGVEEKPVSTKELMARVSAAEKVRTFNKSSEDLFNGYATLFNSVYPSVSAPDEEAWASVTVAEAAKIMKVQHRDRNLVLHAVYSRLMRHSQMFVMDSHNFLLSQTFYVRPRAHVERFNRVKRLMYSDGEHVKQFSLRATEIISRLRKKVKKSKNQTPSYHPAADTVFTEDDQLFIRFILDSLVEIRSVQNNPYTPYICDIIKSLGLYDGDVDSEQVHQFLIDLGVLPPWQDIASLTETQPALMTPPPNPAHPKKGKQVSRPTIISSSLGPNDFYPTDPLESMRHDFGQLPVYTIDDYGAQELDDGISVEPDVAEPSSLWVHVHVADPTAILPPTHSLARCARNATHTLYFHNGSRTMLPESLVNDKLSLGSAASSGKPENVLTFSAKVDPSGDIVDYKVRAGVIRDVRTVRYDDIDATMSFRSPLTTYPFGRPSFSTPTPASPSLSSADMENLHLLYLFSKRMVARRLDQSAFFFGLESPELRMSPKPLHVGVLDLMHPGLFLGYPQISYAVRKAYTSGSREIVAEAAQVANRVASRFGRDNGVPLMRRSLAAPVGSDDVLGDLLKLRDENGWVDFFEVRRRDIQFPSSRYTFEAAGHWTLGVGEGEGYTRATSPLRRYGDLVTHWQIKHALHAQ</sequence>
<name>A0ACC0UJZ9_9AGAM</name>
<comment type="caution">
    <text evidence="1">The sequence shown here is derived from an EMBL/GenBank/DDBJ whole genome shotgun (WGS) entry which is preliminary data.</text>
</comment>
<keyword evidence="2" id="KW-1185">Reference proteome</keyword>
<evidence type="ECO:0000313" key="2">
    <source>
        <dbReference type="Proteomes" id="UP001207468"/>
    </source>
</evidence>
<protein>
    <submittedName>
        <fullName evidence="1">Uncharacterized protein</fullName>
    </submittedName>
</protein>
<dbReference type="EMBL" id="JAGFNK010000016">
    <property type="protein sequence ID" value="KAI9511822.1"/>
    <property type="molecule type" value="Genomic_DNA"/>
</dbReference>
<gene>
    <name evidence="1" type="ORF">F5148DRAFT_1009000</name>
</gene>
<evidence type="ECO:0000313" key="1">
    <source>
        <dbReference type="EMBL" id="KAI9511822.1"/>
    </source>
</evidence>
<accession>A0ACC0UJZ9</accession>
<organism evidence="1 2">
    <name type="scientific">Russula earlei</name>
    <dbReference type="NCBI Taxonomy" id="71964"/>
    <lineage>
        <taxon>Eukaryota</taxon>
        <taxon>Fungi</taxon>
        <taxon>Dikarya</taxon>
        <taxon>Basidiomycota</taxon>
        <taxon>Agaricomycotina</taxon>
        <taxon>Agaricomycetes</taxon>
        <taxon>Russulales</taxon>
        <taxon>Russulaceae</taxon>
        <taxon>Russula</taxon>
    </lineage>
</organism>
<proteinExistence type="predicted"/>
<reference evidence="1" key="1">
    <citation type="submission" date="2021-03" db="EMBL/GenBank/DDBJ databases">
        <title>Evolutionary priming and transition to the ectomycorrhizal habit in an iconic lineage of mushroom-forming fungi: is preadaptation a requirement?</title>
        <authorList>
            <consortium name="DOE Joint Genome Institute"/>
            <person name="Looney B.P."/>
            <person name="Miyauchi S."/>
            <person name="Morin E."/>
            <person name="Drula E."/>
            <person name="Courty P.E."/>
            <person name="Chicoki N."/>
            <person name="Fauchery L."/>
            <person name="Kohler A."/>
            <person name="Kuo A."/>
            <person name="LaButti K."/>
            <person name="Pangilinan J."/>
            <person name="Lipzen A."/>
            <person name="Riley R."/>
            <person name="Andreopoulos W."/>
            <person name="He G."/>
            <person name="Johnson J."/>
            <person name="Barry K.W."/>
            <person name="Grigoriev I.V."/>
            <person name="Nagy L."/>
            <person name="Hibbett D."/>
            <person name="Henrissat B."/>
            <person name="Matheny P.B."/>
            <person name="Labbe J."/>
            <person name="Martin A.F."/>
        </authorList>
    </citation>
    <scope>NUCLEOTIDE SEQUENCE</scope>
    <source>
        <strain evidence="1">BPL698</strain>
    </source>
</reference>
<dbReference type="Proteomes" id="UP001207468">
    <property type="component" value="Unassembled WGS sequence"/>
</dbReference>